<dbReference type="GO" id="GO:0015833">
    <property type="term" value="P:peptide transport"/>
    <property type="evidence" value="ECO:0007669"/>
    <property type="project" value="InterPro"/>
</dbReference>
<accession>A0A212ANL0</accession>
<dbReference type="AlphaFoldDB" id="A0A212ANL0"/>
<dbReference type="PROSITE" id="PS00211">
    <property type="entry name" value="ABC_TRANSPORTER_1"/>
    <property type="match status" value="1"/>
</dbReference>
<gene>
    <name evidence="10" type="ORF">CDV52_13680</name>
    <name evidence="9" type="ORF">CDV53_14820</name>
</gene>
<dbReference type="Pfam" id="PF08352">
    <property type="entry name" value="oligo_HPY"/>
    <property type="match status" value="1"/>
</dbReference>
<evidence type="ECO:0000256" key="6">
    <source>
        <dbReference type="ARBA" id="ARBA00022840"/>
    </source>
</evidence>
<keyword evidence="5" id="KW-0547">Nucleotide-binding</keyword>
<dbReference type="Gene3D" id="3.40.50.300">
    <property type="entry name" value="P-loop containing nucleotide triphosphate hydrolases"/>
    <property type="match status" value="1"/>
</dbReference>
<keyword evidence="4" id="KW-1003">Cell membrane</keyword>
<dbReference type="GO" id="GO:0055085">
    <property type="term" value="P:transmembrane transport"/>
    <property type="evidence" value="ECO:0007669"/>
    <property type="project" value="UniProtKB-ARBA"/>
</dbReference>
<dbReference type="EMBL" id="NIPX01000023">
    <property type="protein sequence ID" value="OWJ83023.1"/>
    <property type="molecule type" value="Genomic_DNA"/>
</dbReference>
<evidence type="ECO:0000256" key="4">
    <source>
        <dbReference type="ARBA" id="ARBA00022475"/>
    </source>
</evidence>
<dbReference type="PANTHER" id="PTHR43297:SF2">
    <property type="entry name" value="DIPEPTIDE TRANSPORT ATP-BINDING PROTEIN DPPD"/>
    <property type="match status" value="1"/>
</dbReference>
<name>A0A212ANL0_9RHOB</name>
<dbReference type="InterPro" id="IPR013563">
    <property type="entry name" value="Oligopep_ABC_C"/>
</dbReference>
<evidence type="ECO:0000313" key="12">
    <source>
        <dbReference type="Proteomes" id="UP000214673"/>
    </source>
</evidence>
<dbReference type="SUPFAM" id="SSF52540">
    <property type="entry name" value="P-loop containing nucleoside triphosphate hydrolases"/>
    <property type="match status" value="1"/>
</dbReference>
<dbReference type="InterPro" id="IPR017871">
    <property type="entry name" value="ABC_transporter-like_CS"/>
</dbReference>
<dbReference type="RefSeq" id="WP_035747098.1">
    <property type="nucleotide sequence ID" value="NZ_CALUEG010000035.1"/>
</dbReference>
<keyword evidence="3" id="KW-0813">Transport</keyword>
<evidence type="ECO:0000256" key="7">
    <source>
        <dbReference type="ARBA" id="ARBA00023136"/>
    </source>
</evidence>
<comment type="caution">
    <text evidence="10">The sequence shown here is derived from an EMBL/GenBank/DDBJ whole genome shotgun (WGS) entry which is preliminary data.</text>
</comment>
<dbReference type="Pfam" id="PF00005">
    <property type="entry name" value="ABC_tran"/>
    <property type="match status" value="1"/>
</dbReference>
<proteinExistence type="inferred from homology"/>
<dbReference type="EMBL" id="NIPV01000087">
    <property type="protein sequence ID" value="OWJ73842.1"/>
    <property type="molecule type" value="Genomic_DNA"/>
</dbReference>
<evidence type="ECO:0000259" key="8">
    <source>
        <dbReference type="PROSITE" id="PS50893"/>
    </source>
</evidence>
<keyword evidence="6 10" id="KW-0067">ATP-binding</keyword>
<feature type="domain" description="ABC transporter" evidence="8">
    <location>
        <begin position="8"/>
        <end position="272"/>
    </location>
</feature>
<dbReference type="InterPro" id="IPR003439">
    <property type="entry name" value="ABC_transporter-like_ATP-bd"/>
</dbReference>
<dbReference type="InterPro" id="IPR003593">
    <property type="entry name" value="AAA+_ATPase"/>
</dbReference>
<organism evidence="10 11">
    <name type="scientific">Haematobacter missouriensis</name>
    <dbReference type="NCBI Taxonomy" id="366616"/>
    <lineage>
        <taxon>Bacteria</taxon>
        <taxon>Pseudomonadati</taxon>
        <taxon>Pseudomonadota</taxon>
        <taxon>Alphaproteobacteria</taxon>
        <taxon>Rhodobacterales</taxon>
        <taxon>Paracoccaceae</taxon>
        <taxon>Haematobacter</taxon>
    </lineage>
</organism>
<protein>
    <submittedName>
        <fullName evidence="10">ABC transporter ATP-binding protein</fullName>
    </submittedName>
</protein>
<comment type="similarity">
    <text evidence="2">Belongs to the ABC transporter superfamily.</text>
</comment>
<keyword evidence="7" id="KW-0472">Membrane</keyword>
<dbReference type="OrthoDB" id="9802264at2"/>
<dbReference type="FunFam" id="3.40.50.300:FF:000016">
    <property type="entry name" value="Oligopeptide ABC transporter ATP-binding component"/>
    <property type="match status" value="1"/>
</dbReference>
<dbReference type="SMART" id="SM00382">
    <property type="entry name" value="AAA"/>
    <property type="match status" value="1"/>
</dbReference>
<keyword evidence="12" id="KW-1185">Reference proteome</keyword>
<dbReference type="InterPro" id="IPR050388">
    <property type="entry name" value="ABC_Ni/Peptide_Import"/>
</dbReference>
<evidence type="ECO:0000256" key="2">
    <source>
        <dbReference type="ARBA" id="ARBA00005417"/>
    </source>
</evidence>
<dbReference type="Proteomes" id="UP000196640">
    <property type="component" value="Unassembled WGS sequence"/>
</dbReference>
<dbReference type="InterPro" id="IPR027417">
    <property type="entry name" value="P-loop_NTPase"/>
</dbReference>
<dbReference type="Proteomes" id="UP000214673">
    <property type="component" value="Unassembled WGS sequence"/>
</dbReference>
<evidence type="ECO:0000256" key="1">
    <source>
        <dbReference type="ARBA" id="ARBA00004417"/>
    </source>
</evidence>
<dbReference type="GO" id="GO:0005524">
    <property type="term" value="F:ATP binding"/>
    <property type="evidence" value="ECO:0007669"/>
    <property type="project" value="UniProtKB-KW"/>
</dbReference>
<evidence type="ECO:0000313" key="11">
    <source>
        <dbReference type="Proteomes" id="UP000196640"/>
    </source>
</evidence>
<dbReference type="NCBIfam" id="TIGR01727">
    <property type="entry name" value="oligo_HPY"/>
    <property type="match status" value="1"/>
</dbReference>
<dbReference type="GO" id="GO:0005886">
    <property type="term" value="C:plasma membrane"/>
    <property type="evidence" value="ECO:0007669"/>
    <property type="project" value="UniProtKB-SubCell"/>
</dbReference>
<dbReference type="GO" id="GO:0016887">
    <property type="term" value="F:ATP hydrolysis activity"/>
    <property type="evidence" value="ECO:0007669"/>
    <property type="project" value="InterPro"/>
</dbReference>
<evidence type="ECO:0000256" key="5">
    <source>
        <dbReference type="ARBA" id="ARBA00022741"/>
    </source>
</evidence>
<dbReference type="CDD" id="cd03257">
    <property type="entry name" value="ABC_NikE_OppD_transporters"/>
    <property type="match status" value="1"/>
</dbReference>
<dbReference type="STRING" id="366616.CG51_16870"/>
<comment type="subcellular location">
    <subcellularLocation>
        <location evidence="1">Cell inner membrane</location>
        <topology evidence="1">Peripheral membrane protein</topology>
    </subcellularLocation>
</comment>
<evidence type="ECO:0000313" key="10">
    <source>
        <dbReference type="EMBL" id="OWJ83023.1"/>
    </source>
</evidence>
<reference evidence="11 12" key="1">
    <citation type="submission" date="2016-11" db="EMBL/GenBank/DDBJ databases">
        <title>Comparison of Traditional DNA-DNA Hybridization with In Silico Genomic Analysis.</title>
        <authorList>
            <person name="Nicholson A.C."/>
            <person name="Sammons S."/>
            <person name="Humrighouse B.W."/>
            <person name="Graziano J."/>
            <person name="Lasker B."/>
            <person name="Whitney A.M."/>
            <person name="Mcquiston J.R."/>
        </authorList>
    </citation>
    <scope>NUCLEOTIDE SEQUENCE [LARGE SCALE GENOMIC DNA]</scope>
    <source>
        <strain evidence="9 12">H1892</strain>
        <strain evidence="10 11">H2381</strain>
    </source>
</reference>
<dbReference type="PANTHER" id="PTHR43297">
    <property type="entry name" value="OLIGOPEPTIDE TRANSPORT ATP-BINDING PROTEIN APPD"/>
    <property type="match status" value="1"/>
</dbReference>
<evidence type="ECO:0000256" key="3">
    <source>
        <dbReference type="ARBA" id="ARBA00022448"/>
    </source>
</evidence>
<dbReference type="PROSITE" id="PS50893">
    <property type="entry name" value="ABC_TRANSPORTER_2"/>
    <property type="match status" value="1"/>
</dbReference>
<sequence length="349" mass="37017">MPDTLLSIRGLRLAMRSFEGEAQVLNGIDLTVARGEIWGLVGESGCGKSLTGLSISRLLPSPPARYAGGELRFAGRDLLKLSQAEMQPLRGKRIGMIFQDPTTNLNPAFRIGEQLADVALAAARQEPSILDCPSNASGRERKRAAWRLAARMLVSVGIPEAETRLQSYPHQFSGGMRQRVLIAMALIGQPDLLIADEPTTALDVSVQAQILNLIKQAVAERDMGVILITHNLGVVAETCSHVAVMYAGNIVEAGPVAEVIGRPVHPYTRALMAAIPTRETQRGDLKGLAGQVPNLVTPPPGCRFAPRCALAVSACRDGLPPPVTVGPGHIAACLRAGEITAHGKEAAHA</sequence>
<evidence type="ECO:0000313" key="9">
    <source>
        <dbReference type="EMBL" id="OWJ73842.1"/>
    </source>
</evidence>